<dbReference type="AlphaFoldDB" id="A0A345C0N8"/>
<reference evidence="2 3" key="1">
    <citation type="journal article" date="2018" name="J. Microbiol.">
        <title>Salicibibacter kimchii gen. nov., sp. nov., a moderately halophilic and alkalitolerant bacterium in the family Bacillaceae, isolated from kimchi.</title>
        <authorList>
            <person name="Jang J.Y."/>
            <person name="Oh Y.J."/>
            <person name="Lim S.K."/>
            <person name="Park H.K."/>
            <person name="Lee C."/>
            <person name="Kim J.Y."/>
            <person name="Lee M.A."/>
            <person name="Choi H.J."/>
        </authorList>
    </citation>
    <scope>NUCLEOTIDE SEQUENCE [LARGE SCALE GENOMIC DNA]</scope>
    <source>
        <strain evidence="2 3">NKC1-1</strain>
    </source>
</reference>
<keyword evidence="3" id="KW-1185">Reference proteome</keyword>
<dbReference type="RefSeq" id="WP_114373997.1">
    <property type="nucleotide sequence ID" value="NZ_CP031092.1"/>
</dbReference>
<feature type="domain" description="Group II intron maturase-specific" evidence="1">
    <location>
        <begin position="1"/>
        <end position="48"/>
    </location>
</feature>
<dbReference type="EMBL" id="CP031092">
    <property type="protein sequence ID" value="AXF56769.1"/>
    <property type="molecule type" value="Genomic_DNA"/>
</dbReference>
<evidence type="ECO:0000313" key="3">
    <source>
        <dbReference type="Proteomes" id="UP000252100"/>
    </source>
</evidence>
<name>A0A345C0N8_9BACI</name>
<protein>
    <recommendedName>
        <fullName evidence="1">Group II intron maturase-specific domain-containing protein</fullName>
    </recommendedName>
</protein>
<accession>A0A345C0N8</accession>
<sequence>MIKKLNEVIRGFGNYFGFGNTKRMFQRLDQWIRMRVRAFMRKKKSTVSNMRVPNRQLDQLGLVSLVSLLTARS</sequence>
<evidence type="ECO:0000259" key="1">
    <source>
        <dbReference type="Pfam" id="PF08388"/>
    </source>
</evidence>
<dbReference type="Pfam" id="PF08388">
    <property type="entry name" value="GIIM"/>
    <property type="match status" value="1"/>
</dbReference>
<organism evidence="2 3">
    <name type="scientific">Salicibibacter kimchii</name>
    <dbReference type="NCBI Taxonomy" id="2099786"/>
    <lineage>
        <taxon>Bacteria</taxon>
        <taxon>Bacillati</taxon>
        <taxon>Bacillota</taxon>
        <taxon>Bacilli</taxon>
        <taxon>Bacillales</taxon>
        <taxon>Bacillaceae</taxon>
        <taxon>Salicibibacter</taxon>
    </lineage>
</organism>
<dbReference type="OrthoDB" id="9793236at2"/>
<dbReference type="KEGG" id="rue:DT065_12630"/>
<gene>
    <name evidence="2" type="ORF">DT065_12630</name>
</gene>
<evidence type="ECO:0000313" key="2">
    <source>
        <dbReference type="EMBL" id="AXF56769.1"/>
    </source>
</evidence>
<proteinExistence type="predicted"/>
<dbReference type="InterPro" id="IPR013597">
    <property type="entry name" value="Mat_intron_G2"/>
</dbReference>
<dbReference type="Proteomes" id="UP000252100">
    <property type="component" value="Chromosome"/>
</dbReference>